<dbReference type="Pfam" id="PF01423">
    <property type="entry name" value="LSM"/>
    <property type="match status" value="1"/>
</dbReference>
<reference evidence="10" key="1">
    <citation type="submission" date="2023-03" db="EMBL/GenBank/DDBJ databases">
        <authorList>
            <person name="Steffen K."/>
            <person name="Cardenas P."/>
        </authorList>
    </citation>
    <scope>NUCLEOTIDE SEQUENCE</scope>
</reference>
<dbReference type="InterPro" id="IPR047575">
    <property type="entry name" value="Sm"/>
</dbReference>
<comment type="similarity">
    <text evidence="2">Belongs to the snRNP Sm proteins family.</text>
</comment>
<comment type="caution">
    <text evidence="10">The sequence shown here is derived from an EMBL/GenBank/DDBJ whole genome shotgun (WGS) entry which is preliminary data.</text>
</comment>
<dbReference type="Proteomes" id="UP001174909">
    <property type="component" value="Unassembled WGS sequence"/>
</dbReference>
<evidence type="ECO:0000256" key="8">
    <source>
        <dbReference type="ARBA" id="ARBA00023274"/>
    </source>
</evidence>
<dbReference type="GO" id="GO:0003723">
    <property type="term" value="F:RNA binding"/>
    <property type="evidence" value="ECO:0007669"/>
    <property type="project" value="UniProtKB-KW"/>
</dbReference>
<dbReference type="PANTHER" id="PTHR10553:SF5">
    <property type="entry name" value="U6 SNRNA-ASSOCIATED SM-LIKE PROTEIN LSM7"/>
    <property type="match status" value="1"/>
</dbReference>
<keyword evidence="7" id="KW-0539">Nucleus</keyword>
<protein>
    <submittedName>
        <fullName evidence="10">U6 snRNA-associated Sm-like protein LSm7</fullName>
    </submittedName>
</protein>
<dbReference type="SMART" id="SM00651">
    <property type="entry name" value="Sm"/>
    <property type="match status" value="1"/>
</dbReference>
<keyword evidence="6" id="KW-0508">mRNA splicing</keyword>
<dbReference type="InterPro" id="IPR017132">
    <property type="entry name" value="Lsm7"/>
</dbReference>
<dbReference type="AlphaFoldDB" id="A0AA35TLZ6"/>
<keyword evidence="8" id="KW-0687">Ribonucleoprotein</keyword>
<evidence type="ECO:0000256" key="3">
    <source>
        <dbReference type="ARBA" id="ARBA00022664"/>
    </source>
</evidence>
<dbReference type="CDD" id="cd01729">
    <property type="entry name" value="LSm7"/>
    <property type="match status" value="1"/>
</dbReference>
<dbReference type="GO" id="GO:0097526">
    <property type="term" value="C:spliceosomal tri-snRNP complex"/>
    <property type="evidence" value="ECO:0007669"/>
    <property type="project" value="TreeGrafter"/>
</dbReference>
<evidence type="ECO:0000256" key="7">
    <source>
        <dbReference type="ARBA" id="ARBA00023242"/>
    </source>
</evidence>
<evidence type="ECO:0000256" key="6">
    <source>
        <dbReference type="ARBA" id="ARBA00023187"/>
    </source>
</evidence>
<feature type="domain" description="Sm" evidence="9">
    <location>
        <begin position="131"/>
        <end position="211"/>
    </location>
</feature>
<dbReference type="GO" id="GO:0005689">
    <property type="term" value="C:U12-type spliceosomal complex"/>
    <property type="evidence" value="ECO:0007669"/>
    <property type="project" value="TreeGrafter"/>
</dbReference>
<dbReference type="Gene3D" id="2.30.30.100">
    <property type="match status" value="1"/>
</dbReference>
<evidence type="ECO:0000256" key="4">
    <source>
        <dbReference type="ARBA" id="ARBA00022728"/>
    </source>
</evidence>
<dbReference type="GO" id="GO:0071004">
    <property type="term" value="C:U2-type prespliceosome"/>
    <property type="evidence" value="ECO:0007669"/>
    <property type="project" value="TreeGrafter"/>
</dbReference>
<comment type="subcellular location">
    <subcellularLocation>
        <location evidence="1">Nucleus</location>
    </subcellularLocation>
</comment>
<proteinExistence type="inferred from homology"/>
<dbReference type="EMBL" id="CASHTH010003884">
    <property type="protein sequence ID" value="CAI8050745.1"/>
    <property type="molecule type" value="Genomic_DNA"/>
</dbReference>
<keyword evidence="11" id="KW-1185">Reference proteome</keyword>
<dbReference type="InterPro" id="IPR044641">
    <property type="entry name" value="Lsm7/SmG-like"/>
</dbReference>
<organism evidence="10 11">
    <name type="scientific">Geodia barretti</name>
    <name type="common">Barrett's horny sponge</name>
    <dbReference type="NCBI Taxonomy" id="519541"/>
    <lineage>
        <taxon>Eukaryota</taxon>
        <taxon>Metazoa</taxon>
        <taxon>Porifera</taxon>
        <taxon>Demospongiae</taxon>
        <taxon>Heteroscleromorpha</taxon>
        <taxon>Tetractinellida</taxon>
        <taxon>Astrophorina</taxon>
        <taxon>Geodiidae</taxon>
        <taxon>Geodia</taxon>
    </lineage>
</organism>
<dbReference type="GO" id="GO:0071013">
    <property type="term" value="C:catalytic step 2 spliceosome"/>
    <property type="evidence" value="ECO:0007669"/>
    <property type="project" value="TreeGrafter"/>
</dbReference>
<dbReference type="PANTHER" id="PTHR10553">
    <property type="entry name" value="SMALL NUCLEAR RIBONUCLEOPROTEIN"/>
    <property type="match status" value="1"/>
</dbReference>
<name>A0AA35TLZ6_GEOBA</name>
<evidence type="ECO:0000256" key="5">
    <source>
        <dbReference type="ARBA" id="ARBA00022884"/>
    </source>
</evidence>
<dbReference type="SUPFAM" id="SSF50182">
    <property type="entry name" value="Sm-like ribonucleoproteins"/>
    <property type="match status" value="1"/>
</dbReference>
<dbReference type="GO" id="GO:0005688">
    <property type="term" value="C:U6 snRNP"/>
    <property type="evidence" value="ECO:0007669"/>
    <property type="project" value="TreeGrafter"/>
</dbReference>
<keyword evidence="4" id="KW-0747">Spliceosome</keyword>
<gene>
    <name evidence="10" type="ORF">GBAR_LOCUS27829</name>
</gene>
<sequence length="225" mass="24695">MSFSYGLRMLRLVPAAVRVSVAGVAAYGSVQAGMWSPRTKDSREKLDQLQREIHYPTASGKTLLSSEGQTLTSQLVEGWNGLVRTAFLTITGQSGGLQSETLNSVKVGLKRWGSEIKKGAPPPEKKRKETLLSAELGKFLEKKIRVKFQGGREAVGILKGYDQLLNLVLDGTIEYLQDPDDPFKITEQTRSLGLVVCRGTAVVLICPSESMEQIANPFLQMPEEI</sequence>
<evidence type="ECO:0000313" key="11">
    <source>
        <dbReference type="Proteomes" id="UP001174909"/>
    </source>
</evidence>
<dbReference type="InterPro" id="IPR001163">
    <property type="entry name" value="Sm_dom_euk/arc"/>
</dbReference>
<dbReference type="GO" id="GO:0000398">
    <property type="term" value="P:mRNA splicing, via spliceosome"/>
    <property type="evidence" value="ECO:0007669"/>
    <property type="project" value="InterPro"/>
</dbReference>
<evidence type="ECO:0000256" key="2">
    <source>
        <dbReference type="ARBA" id="ARBA00006850"/>
    </source>
</evidence>
<dbReference type="PROSITE" id="PS52002">
    <property type="entry name" value="SM"/>
    <property type="match status" value="1"/>
</dbReference>
<accession>A0AA35TLZ6</accession>
<evidence type="ECO:0000256" key="1">
    <source>
        <dbReference type="ARBA" id="ARBA00004123"/>
    </source>
</evidence>
<dbReference type="GO" id="GO:0000956">
    <property type="term" value="P:nuclear-transcribed mRNA catabolic process"/>
    <property type="evidence" value="ECO:0007669"/>
    <property type="project" value="InterPro"/>
</dbReference>
<evidence type="ECO:0000259" key="9">
    <source>
        <dbReference type="PROSITE" id="PS52002"/>
    </source>
</evidence>
<dbReference type="GO" id="GO:1990726">
    <property type="term" value="C:Lsm1-7-Pat1 complex"/>
    <property type="evidence" value="ECO:0007669"/>
    <property type="project" value="TreeGrafter"/>
</dbReference>
<dbReference type="InterPro" id="IPR010920">
    <property type="entry name" value="LSM_dom_sf"/>
</dbReference>
<keyword evidence="3" id="KW-0507">mRNA processing</keyword>
<keyword evidence="5" id="KW-0694">RNA-binding</keyword>
<evidence type="ECO:0000313" key="10">
    <source>
        <dbReference type="EMBL" id="CAI8050745.1"/>
    </source>
</evidence>